<keyword evidence="2" id="KW-1185">Reference proteome</keyword>
<geneLocation type="plasmid" evidence="1 2">
    <name>pMIC7113.06</name>
</geneLocation>
<accession>K9WRZ4</accession>
<sequence length="78" mass="8670">MEEINFPNELLEVASKRDDPNYQQVSGHIPKEMATEFKVACTRKGVSHSSGLEQAVALWLAQDSKPPASSKRNKEGKE</sequence>
<evidence type="ECO:0000313" key="1">
    <source>
        <dbReference type="EMBL" id="AFZ22327.1"/>
    </source>
</evidence>
<keyword evidence="1" id="KW-0614">Plasmid</keyword>
<dbReference type="Proteomes" id="UP000010471">
    <property type="component" value="Plasmid pMIC7113.06"/>
</dbReference>
<dbReference type="InterPro" id="IPR013321">
    <property type="entry name" value="Arc_rbn_hlx_hlx"/>
</dbReference>
<organism evidence="1 2">
    <name type="scientific">Allocoleopsis franciscana PCC 7113</name>
    <dbReference type="NCBI Taxonomy" id="1173027"/>
    <lineage>
        <taxon>Bacteria</taxon>
        <taxon>Bacillati</taxon>
        <taxon>Cyanobacteriota</taxon>
        <taxon>Cyanophyceae</taxon>
        <taxon>Coleofasciculales</taxon>
        <taxon>Coleofasciculaceae</taxon>
        <taxon>Allocoleopsis</taxon>
        <taxon>Allocoleopsis franciscana</taxon>
    </lineage>
</organism>
<dbReference type="HOGENOM" id="CLU_2618081_0_0_3"/>
<evidence type="ECO:0008006" key="3">
    <source>
        <dbReference type="Google" id="ProtNLM"/>
    </source>
</evidence>
<reference evidence="1 2" key="1">
    <citation type="submission" date="2012-06" db="EMBL/GenBank/DDBJ databases">
        <title>Finished plasmid 6 of genome of Microcoleus sp. PCC 7113.</title>
        <authorList>
            <consortium name="US DOE Joint Genome Institute"/>
            <person name="Gugger M."/>
            <person name="Coursin T."/>
            <person name="Rippka R."/>
            <person name="Tandeau De Marsac N."/>
            <person name="Huntemann M."/>
            <person name="Wei C.-L."/>
            <person name="Han J."/>
            <person name="Detter J.C."/>
            <person name="Han C."/>
            <person name="Tapia R."/>
            <person name="Chen A."/>
            <person name="Kyrpides N."/>
            <person name="Mavromatis K."/>
            <person name="Markowitz V."/>
            <person name="Szeto E."/>
            <person name="Ivanova N."/>
            <person name="Pagani I."/>
            <person name="Pati A."/>
            <person name="Goodwin L."/>
            <person name="Nordberg H.P."/>
            <person name="Cantor M.N."/>
            <person name="Hua S.X."/>
            <person name="Woyke T."/>
            <person name="Kerfeld C.A."/>
        </authorList>
    </citation>
    <scope>NUCLEOTIDE SEQUENCE [LARGE SCALE GENOMIC DNA]</scope>
    <source>
        <strain evidence="1 2">PCC 7113</strain>
        <plasmid evidence="1 2">pMIC7113.06</plasmid>
    </source>
</reference>
<gene>
    <name evidence="1" type="ORF">Mic7113_6766</name>
</gene>
<name>K9WRZ4_9CYAN</name>
<dbReference type="EMBL" id="CP003636">
    <property type="protein sequence ID" value="AFZ22327.1"/>
    <property type="molecule type" value="Genomic_DNA"/>
</dbReference>
<dbReference type="KEGG" id="mic:Mic7113_6766"/>
<dbReference type="RefSeq" id="WP_015186335.1">
    <property type="nucleotide sequence ID" value="NC_019742.1"/>
</dbReference>
<dbReference type="GO" id="GO:0006355">
    <property type="term" value="P:regulation of DNA-templated transcription"/>
    <property type="evidence" value="ECO:0007669"/>
    <property type="project" value="InterPro"/>
</dbReference>
<dbReference type="InterPro" id="IPR010985">
    <property type="entry name" value="Ribbon_hlx_hlx"/>
</dbReference>
<dbReference type="Gene3D" id="1.10.1220.10">
    <property type="entry name" value="Met repressor-like"/>
    <property type="match status" value="1"/>
</dbReference>
<dbReference type="OrthoDB" id="517997at2"/>
<evidence type="ECO:0000313" key="2">
    <source>
        <dbReference type="Proteomes" id="UP000010471"/>
    </source>
</evidence>
<proteinExistence type="predicted"/>
<protein>
    <recommendedName>
        <fullName evidence="3">CopG-like ribbon-helix-helix domain-containing protein</fullName>
    </recommendedName>
</protein>
<dbReference type="AlphaFoldDB" id="K9WRZ4"/>
<dbReference type="SUPFAM" id="SSF47598">
    <property type="entry name" value="Ribbon-helix-helix"/>
    <property type="match status" value="1"/>
</dbReference>